<dbReference type="KEGG" id="gbr:Gbro_4606"/>
<feature type="domain" description="Linalool dehydratase/isomerase" evidence="1">
    <location>
        <begin position="33"/>
        <end position="334"/>
    </location>
</feature>
<dbReference type="InterPro" id="IPR041411">
    <property type="entry name" value="Ldi"/>
</dbReference>
<name>D0L7E6_GORB4</name>
<dbReference type="OrthoDB" id="3561361at2"/>
<accession>D0L7E6</accession>
<keyword evidence="3" id="KW-1185">Reference proteome</keyword>
<dbReference type="EMBL" id="CP001802">
    <property type="protein sequence ID" value="ACY23735.1"/>
    <property type="molecule type" value="Genomic_DNA"/>
</dbReference>
<evidence type="ECO:0000313" key="2">
    <source>
        <dbReference type="EMBL" id="ACY23735.1"/>
    </source>
</evidence>
<dbReference type="Pfam" id="PF18566">
    <property type="entry name" value="Ldi"/>
    <property type="match status" value="1"/>
</dbReference>
<dbReference type="RefSeq" id="WP_012836219.1">
    <property type="nucleotide sequence ID" value="NC_013441.1"/>
</dbReference>
<reference evidence="3" key="1">
    <citation type="submission" date="2009-10" db="EMBL/GenBank/DDBJ databases">
        <title>The complete chromosome of Gordonia bronchialis DSM 43247.</title>
        <authorList>
            <consortium name="US DOE Joint Genome Institute (JGI-PGF)"/>
            <person name="Lucas S."/>
            <person name="Copeland A."/>
            <person name="Lapidus A."/>
            <person name="Glavina del Rio T."/>
            <person name="Dalin E."/>
            <person name="Tice H."/>
            <person name="Bruce D."/>
            <person name="Goodwin L."/>
            <person name="Pitluck S."/>
            <person name="Kyrpides N."/>
            <person name="Mavromatis K."/>
            <person name="Ivanova N."/>
            <person name="Ovchinnikova G."/>
            <person name="Saunders E."/>
            <person name="Brettin T."/>
            <person name="Detter J.C."/>
            <person name="Han C."/>
            <person name="Larimer F."/>
            <person name="Land M."/>
            <person name="Hauser L."/>
            <person name="Markowitz V."/>
            <person name="Cheng J.-F."/>
            <person name="Hugenholtz P."/>
            <person name="Woyke T."/>
            <person name="Wu D."/>
            <person name="Jando M."/>
            <person name="Schneider S."/>
            <person name="Goeker M."/>
            <person name="Klenk H.-P."/>
            <person name="Eisen J.A."/>
        </authorList>
    </citation>
    <scope>NUCLEOTIDE SEQUENCE [LARGE SCALE GENOMIC DNA]</scope>
    <source>
        <strain evidence="3">ATCC 25592 / DSM 43247 / BCRC 13721 / JCM 3198 / KCTC 3076 / NBRC 16047 / NCTC 10667</strain>
    </source>
</reference>
<evidence type="ECO:0000313" key="3">
    <source>
        <dbReference type="Proteomes" id="UP000001219"/>
    </source>
</evidence>
<dbReference type="eggNOG" id="ENOG502Z8JJ">
    <property type="taxonomic scope" value="Bacteria"/>
</dbReference>
<protein>
    <recommendedName>
        <fullName evidence="1">Linalool dehydratase/isomerase domain-containing protein</fullName>
    </recommendedName>
</protein>
<dbReference type="STRING" id="526226.Gbro_4606"/>
<reference evidence="2 3" key="2">
    <citation type="journal article" date="2010" name="Stand. Genomic Sci.">
        <title>Complete genome sequence of Gordonia bronchialis type strain (3410).</title>
        <authorList>
            <person name="Ivanova N."/>
            <person name="Sikorski J."/>
            <person name="Jando M."/>
            <person name="Lapidus A."/>
            <person name="Nolan M."/>
            <person name="Lucas S."/>
            <person name="Del Rio T.G."/>
            <person name="Tice H."/>
            <person name="Copeland A."/>
            <person name="Cheng J.F."/>
            <person name="Chen F."/>
            <person name="Bruce D."/>
            <person name="Goodwin L."/>
            <person name="Pitluck S."/>
            <person name="Mavromatis K."/>
            <person name="Ovchinnikova G."/>
            <person name="Pati A."/>
            <person name="Chen A."/>
            <person name="Palaniappan K."/>
            <person name="Land M."/>
            <person name="Hauser L."/>
            <person name="Chang Y.J."/>
            <person name="Jeffries C.D."/>
            <person name="Chain P."/>
            <person name="Saunders E."/>
            <person name="Han C."/>
            <person name="Detter J.C."/>
            <person name="Brettin T."/>
            <person name="Rohde M."/>
            <person name="Goker M."/>
            <person name="Bristow J."/>
            <person name="Eisen J.A."/>
            <person name="Markowitz V."/>
            <person name="Hugenholtz P."/>
            <person name="Klenk H.P."/>
            <person name="Kyrpides N.C."/>
        </authorList>
    </citation>
    <scope>NUCLEOTIDE SEQUENCE [LARGE SCALE GENOMIC DNA]</scope>
    <source>
        <strain evidence="3">ATCC 25592 / DSM 43247 / BCRC 13721 / JCM 3198 / KCTC 3076 / NBRC 16047 / NCTC 10667</strain>
    </source>
</reference>
<evidence type="ECO:0000259" key="1">
    <source>
        <dbReference type="Pfam" id="PF18566"/>
    </source>
</evidence>
<proteinExistence type="predicted"/>
<dbReference type="Proteomes" id="UP000001219">
    <property type="component" value="Chromosome"/>
</dbReference>
<sequence length="449" mass="49972">MASQRYLFDLALQPVDDFTGFTRLEQIGGSALRYQLSYACYALSLAQYTRTPAFGGYLAEAQANLIRKMCDKRVWGYWATERLAGYLRWNPDPMVFANVMYTGFFAAMLAMYETMNDDRGFDDDGSLPLVWSRRQTYDYGFTRIAQAIETNMRASSQTMYPCEPHLIYPMCNTIALAGLTGYDRLHQTDLTDDLLDKTRDSLNHNGYRLRNGRFLFGRGPLGLMMPPMLANDAVMTYWLNGIMPDMAAETWESLRTNRLRIRNGDVALRTGPIDHLDVGSYHLGVAWAWVNVLCAAKEMGDDEVAQGVSAHIRSETGFERSPEGAHRLAGVSTWVNCAYAFSQFVGRDSLQGLITGRVPEAWRTGPTLDEAAYPDVLVAKALSDSTGLELVLRPGAGAVRTPLRLGRLRPRASYRVDGGVESEIIAHDAGSAIVTVELADRHEVRVTAA</sequence>
<organism evidence="2 3">
    <name type="scientific">Gordonia bronchialis (strain ATCC 25592 / DSM 43247 / BCRC 13721 / JCM 3198 / KCTC 3076 / NBRC 16047 / NCTC 10667)</name>
    <name type="common">Rhodococcus bronchialis</name>
    <dbReference type="NCBI Taxonomy" id="526226"/>
    <lineage>
        <taxon>Bacteria</taxon>
        <taxon>Bacillati</taxon>
        <taxon>Actinomycetota</taxon>
        <taxon>Actinomycetes</taxon>
        <taxon>Mycobacteriales</taxon>
        <taxon>Gordoniaceae</taxon>
        <taxon>Gordonia</taxon>
    </lineage>
</organism>
<dbReference type="AlphaFoldDB" id="D0L7E6"/>
<dbReference type="HOGENOM" id="CLU_027581_0_0_11"/>
<gene>
    <name evidence="2" type="ordered locus">Gbro_4606</name>
</gene>